<evidence type="ECO:0000313" key="3">
    <source>
        <dbReference type="Proteomes" id="UP000557772"/>
    </source>
</evidence>
<keyword evidence="3" id="KW-1185">Reference proteome</keyword>
<dbReference type="GO" id="GO:0016423">
    <property type="term" value="F:tRNA (guanine) methyltransferase activity"/>
    <property type="evidence" value="ECO:0007669"/>
    <property type="project" value="TreeGrafter"/>
</dbReference>
<dbReference type="Gene3D" id="3.40.50.150">
    <property type="entry name" value="Vaccinia Virus protein VP39"/>
    <property type="match status" value="1"/>
</dbReference>
<dbReference type="InterPro" id="IPR000241">
    <property type="entry name" value="RlmKL-like_Mtase"/>
</dbReference>
<keyword evidence="2" id="KW-0489">Methyltransferase</keyword>
<dbReference type="InterPro" id="IPR029063">
    <property type="entry name" value="SAM-dependent_MTases_sf"/>
</dbReference>
<organism evidence="2 3">
    <name type="scientific">Flexivirga aerilata</name>
    <dbReference type="NCBI Taxonomy" id="1656889"/>
    <lineage>
        <taxon>Bacteria</taxon>
        <taxon>Bacillati</taxon>
        <taxon>Actinomycetota</taxon>
        <taxon>Actinomycetes</taxon>
        <taxon>Micrococcales</taxon>
        <taxon>Dermacoccaceae</taxon>
        <taxon>Flexivirga</taxon>
    </lineage>
</organism>
<dbReference type="PANTHER" id="PTHR14911:SF13">
    <property type="entry name" value="TRNA (GUANINE(6)-N2)-METHYLTRANSFERASE THUMP3"/>
    <property type="match status" value="1"/>
</dbReference>
<protein>
    <submittedName>
        <fullName evidence="2">SAM-dependent methyltransferase</fullName>
    </submittedName>
</protein>
<dbReference type="RefSeq" id="WP_171156605.1">
    <property type="nucleotide sequence ID" value="NZ_JABENB010000002.1"/>
</dbReference>
<dbReference type="Proteomes" id="UP000557772">
    <property type="component" value="Unassembled WGS sequence"/>
</dbReference>
<proteinExistence type="predicted"/>
<feature type="domain" description="Ribosomal RNA large subunit methyltransferase K/L-like methyltransferase" evidence="1">
    <location>
        <begin position="137"/>
        <end position="264"/>
    </location>
</feature>
<dbReference type="Pfam" id="PF01170">
    <property type="entry name" value="UPF0020"/>
    <property type="match status" value="1"/>
</dbReference>
<reference evidence="2 3" key="1">
    <citation type="submission" date="2020-05" db="EMBL/GenBank/DDBJ databases">
        <title>Flexivirga sp. ID2601S isolated from air conditioner.</title>
        <authorList>
            <person name="Kim D.H."/>
        </authorList>
    </citation>
    <scope>NUCLEOTIDE SEQUENCE [LARGE SCALE GENOMIC DNA]</scope>
    <source>
        <strain evidence="2 3">ID2601S</strain>
    </source>
</reference>
<dbReference type="PANTHER" id="PTHR14911">
    <property type="entry name" value="THUMP DOMAIN-CONTAINING"/>
    <property type="match status" value="1"/>
</dbReference>
<evidence type="ECO:0000259" key="1">
    <source>
        <dbReference type="Pfam" id="PF01170"/>
    </source>
</evidence>
<sequence length="345" mass="37318">MPEHLILLAPSANRVYAADAPRLVGAELQALAAGFGMTGAAVEPVALAGVDYLALHTEDALDDTGRAVVAALSAAHAVFRREGDLLAPVRLPRLGRYPDDLVTVQKYQGKTNEQWTRLLLNVTAAATREPGRLLDGGLRVLDPMCGRGTTLNIALSLGLDATGVDVDRKDYEAYSAFLKTWMRQHRLKHTVDDAQLTIGGAKRGRRLQVEVAPTKDDFKAGDVQHLTYLSTDTTDLQGLVRSGSVDVIVTDTPYGVQHGSHGDRLARRPLDLLDRALPEWTRVLRTGGAMGLSYNRHVAPRDDLTALLAAHGLSVADEHGAGEDPDAFRHRVDASIDRDLVVARK</sequence>
<dbReference type="EMBL" id="JABENB010000002">
    <property type="protein sequence ID" value="NNG40387.1"/>
    <property type="molecule type" value="Genomic_DNA"/>
</dbReference>
<comment type="caution">
    <text evidence="2">The sequence shown here is derived from an EMBL/GenBank/DDBJ whole genome shotgun (WGS) entry which is preliminary data.</text>
</comment>
<dbReference type="AlphaFoldDB" id="A0A849AKP4"/>
<accession>A0A849AKP4</accession>
<keyword evidence="2" id="KW-0808">Transferase</keyword>
<name>A0A849AKP4_9MICO</name>
<gene>
    <name evidence="2" type="ORF">HJ588_14040</name>
</gene>
<dbReference type="GO" id="GO:0030488">
    <property type="term" value="P:tRNA methylation"/>
    <property type="evidence" value="ECO:0007669"/>
    <property type="project" value="TreeGrafter"/>
</dbReference>
<evidence type="ECO:0000313" key="2">
    <source>
        <dbReference type="EMBL" id="NNG40387.1"/>
    </source>
</evidence>
<dbReference type="SUPFAM" id="SSF53335">
    <property type="entry name" value="S-adenosyl-L-methionine-dependent methyltransferases"/>
    <property type="match status" value="1"/>
</dbReference>